<dbReference type="NCBIfam" id="NF005596">
    <property type="entry name" value="PRK07328.1"/>
    <property type="match status" value="1"/>
</dbReference>
<organism evidence="10 11">
    <name type="scientific">Mangrovibacterium marinum</name>
    <dbReference type="NCBI Taxonomy" id="1639118"/>
    <lineage>
        <taxon>Bacteria</taxon>
        <taxon>Pseudomonadati</taxon>
        <taxon>Bacteroidota</taxon>
        <taxon>Bacteroidia</taxon>
        <taxon>Marinilabiliales</taxon>
        <taxon>Prolixibacteraceae</taxon>
        <taxon>Mangrovibacterium</taxon>
    </lineage>
</organism>
<evidence type="ECO:0000256" key="5">
    <source>
        <dbReference type="ARBA" id="ARBA00022801"/>
    </source>
</evidence>
<keyword evidence="11" id="KW-1185">Reference proteome</keyword>
<keyword evidence="5 8" id="KW-0378">Hydrolase</keyword>
<evidence type="ECO:0000313" key="11">
    <source>
        <dbReference type="Proteomes" id="UP000243525"/>
    </source>
</evidence>
<dbReference type="AlphaFoldDB" id="A0A2T5C6B4"/>
<keyword evidence="6 8" id="KW-0368">Histidine biosynthesis</keyword>
<sequence>MIGMTDYHIHSILSDGKNTHEEMIQAAIDKGLDEIGFSDHICLNPVDWSIARVDLPVMVEQVQLLRDKYRDQITIKLGAEVDYLEGRETEIAQLLSSLPLDYVIGSVHFIDDWNFDTDKSLYGKWSNNHLYQRYFGLIQKAAQSGLFDIIGHLDIIKKFRIYPETDQSALIDETLRIIKNHDLVVELNTGGYDRPCAEFTPSPTIIERCFHHQIPVTLTSDAHRTSHVARHFDSAAELLRTVGYQDLVRFTNRQRHT</sequence>
<dbReference type="EC" id="3.1.3.15" evidence="3 8"/>
<comment type="similarity">
    <text evidence="2 8">Belongs to the PHP hydrolase family. HisK subfamily.</text>
</comment>
<dbReference type="UniPathway" id="UPA00031">
    <property type="reaction ID" value="UER00013"/>
</dbReference>
<dbReference type="NCBIfam" id="TIGR01856">
    <property type="entry name" value="hisJ_fam"/>
    <property type="match status" value="1"/>
</dbReference>
<dbReference type="GO" id="GO:0000105">
    <property type="term" value="P:L-histidine biosynthetic process"/>
    <property type="evidence" value="ECO:0007669"/>
    <property type="project" value="UniProtKB-UniRule"/>
</dbReference>
<dbReference type="RefSeq" id="WP_107820605.1">
    <property type="nucleotide sequence ID" value="NZ_OY782574.1"/>
</dbReference>
<protein>
    <recommendedName>
        <fullName evidence="3 8">Histidinol-phosphatase</fullName>
        <shortName evidence="8">HolPase</shortName>
        <ecNumber evidence="3 8">3.1.3.15</ecNumber>
    </recommendedName>
</protein>
<evidence type="ECO:0000256" key="1">
    <source>
        <dbReference type="ARBA" id="ARBA00004970"/>
    </source>
</evidence>
<dbReference type="SMART" id="SM00481">
    <property type="entry name" value="POLIIIAc"/>
    <property type="match status" value="1"/>
</dbReference>
<evidence type="ECO:0000256" key="3">
    <source>
        <dbReference type="ARBA" id="ARBA00013085"/>
    </source>
</evidence>
<comment type="caution">
    <text evidence="10">The sequence shown here is derived from an EMBL/GenBank/DDBJ whole genome shotgun (WGS) entry which is preliminary data.</text>
</comment>
<dbReference type="InterPro" id="IPR010140">
    <property type="entry name" value="Histidinol_P_phosphatase_HisJ"/>
</dbReference>
<evidence type="ECO:0000256" key="8">
    <source>
        <dbReference type="RuleBase" id="RU366003"/>
    </source>
</evidence>
<keyword evidence="4 8" id="KW-0028">Amino-acid biosynthesis</keyword>
<dbReference type="OrthoDB" id="9775255at2"/>
<dbReference type="PANTHER" id="PTHR21039">
    <property type="entry name" value="HISTIDINOL PHOSPHATASE-RELATED"/>
    <property type="match status" value="1"/>
</dbReference>
<proteinExistence type="inferred from homology"/>
<dbReference type="InterPro" id="IPR016195">
    <property type="entry name" value="Pol/histidinol_Pase-like"/>
</dbReference>
<accession>A0A2T5C6B4</accession>
<dbReference type="CDD" id="cd12110">
    <property type="entry name" value="PHP_HisPPase_Hisj_like"/>
    <property type="match status" value="1"/>
</dbReference>
<comment type="pathway">
    <text evidence="1 8">Amino-acid biosynthesis; L-histidine biosynthesis; L-histidine from 5-phospho-alpha-D-ribose 1-diphosphate: step 8/9.</text>
</comment>
<feature type="domain" description="Polymerase/histidinol phosphatase N-terminal" evidence="9">
    <location>
        <begin position="5"/>
        <end position="85"/>
    </location>
</feature>
<dbReference type="InterPro" id="IPR003141">
    <property type="entry name" value="Pol/His_phosphatase_N"/>
</dbReference>
<dbReference type="SUPFAM" id="SSF89550">
    <property type="entry name" value="PHP domain-like"/>
    <property type="match status" value="1"/>
</dbReference>
<dbReference type="InterPro" id="IPR004013">
    <property type="entry name" value="PHP_dom"/>
</dbReference>
<evidence type="ECO:0000256" key="2">
    <source>
        <dbReference type="ARBA" id="ARBA00009152"/>
    </source>
</evidence>
<dbReference type="EMBL" id="QAAD01000001">
    <property type="protein sequence ID" value="PTN10503.1"/>
    <property type="molecule type" value="Genomic_DNA"/>
</dbReference>
<dbReference type="GO" id="GO:0005737">
    <property type="term" value="C:cytoplasm"/>
    <property type="evidence" value="ECO:0007669"/>
    <property type="project" value="TreeGrafter"/>
</dbReference>
<gene>
    <name evidence="10" type="ORF">C8N47_101152</name>
</gene>
<evidence type="ECO:0000313" key="10">
    <source>
        <dbReference type="EMBL" id="PTN10503.1"/>
    </source>
</evidence>
<dbReference type="Gene3D" id="3.20.20.140">
    <property type="entry name" value="Metal-dependent hydrolases"/>
    <property type="match status" value="1"/>
</dbReference>
<comment type="catalytic activity">
    <reaction evidence="7 8">
        <text>L-histidinol phosphate + H2O = L-histidinol + phosphate</text>
        <dbReference type="Rhea" id="RHEA:14465"/>
        <dbReference type="ChEBI" id="CHEBI:15377"/>
        <dbReference type="ChEBI" id="CHEBI:43474"/>
        <dbReference type="ChEBI" id="CHEBI:57699"/>
        <dbReference type="ChEBI" id="CHEBI:57980"/>
        <dbReference type="EC" id="3.1.3.15"/>
    </reaction>
</comment>
<evidence type="ECO:0000259" key="9">
    <source>
        <dbReference type="SMART" id="SM00481"/>
    </source>
</evidence>
<evidence type="ECO:0000256" key="7">
    <source>
        <dbReference type="ARBA" id="ARBA00049158"/>
    </source>
</evidence>
<dbReference type="Pfam" id="PF02811">
    <property type="entry name" value="PHP"/>
    <property type="match status" value="1"/>
</dbReference>
<evidence type="ECO:0000256" key="6">
    <source>
        <dbReference type="ARBA" id="ARBA00023102"/>
    </source>
</evidence>
<dbReference type="Proteomes" id="UP000243525">
    <property type="component" value="Unassembled WGS sequence"/>
</dbReference>
<dbReference type="GO" id="GO:0004401">
    <property type="term" value="F:histidinol-phosphatase activity"/>
    <property type="evidence" value="ECO:0007669"/>
    <property type="project" value="UniProtKB-UniRule"/>
</dbReference>
<name>A0A2T5C6B4_9BACT</name>
<evidence type="ECO:0000256" key="4">
    <source>
        <dbReference type="ARBA" id="ARBA00022605"/>
    </source>
</evidence>
<reference evidence="10 11" key="1">
    <citation type="submission" date="2018-04" db="EMBL/GenBank/DDBJ databases">
        <title>Genomic Encyclopedia of Archaeal and Bacterial Type Strains, Phase II (KMG-II): from individual species to whole genera.</title>
        <authorList>
            <person name="Goeker M."/>
        </authorList>
    </citation>
    <scope>NUCLEOTIDE SEQUENCE [LARGE SCALE GENOMIC DNA]</scope>
    <source>
        <strain evidence="10 11">DSM 28823</strain>
    </source>
</reference>
<dbReference type="PANTHER" id="PTHR21039:SF0">
    <property type="entry name" value="HISTIDINOL-PHOSPHATASE"/>
    <property type="match status" value="1"/>
</dbReference>